<feature type="chain" id="PRO_5014672128" evidence="2">
    <location>
        <begin position="29"/>
        <end position="329"/>
    </location>
</feature>
<sequence length="329" mass="34263">MTMSRKSLLRTLTAGFALSMASLAPAFAADEWPSKPITYVVPFAPGGATDILGRTYSQAMSEALGVPVVVENKPGTGGSLGSAYASRAKPDGYTVVGGTISSHSINVSIYPSIGYDPIKSFEPIILTGTLPNVLVVRADSDIKSVDDLIAKAKQKADGVTYGSSGVGSSQHLAGALFAGTIGAQMLHVPYKGSSPSLQALVAGDIDLLFDNITSAVPLIEGGQLRALAVTSSTAAEALPGVKPLKELGLKDYEVVSWQAVFAPAGTPKPIVDKLHKTMHAALQKPDVQERLKNLGLTISGAGPEELGAFQKAEVAKWEKVIRKANIKVN</sequence>
<dbReference type="InterPro" id="IPR006311">
    <property type="entry name" value="TAT_signal"/>
</dbReference>
<accession>A0A2N4U442</accession>
<dbReference type="EMBL" id="PDNW01000008">
    <property type="protein sequence ID" value="PLC49790.1"/>
    <property type="molecule type" value="Genomic_DNA"/>
</dbReference>
<proteinExistence type="inferred from homology"/>
<evidence type="ECO:0000256" key="1">
    <source>
        <dbReference type="ARBA" id="ARBA00006987"/>
    </source>
</evidence>
<protein>
    <submittedName>
        <fullName evidence="3">MFS transporter</fullName>
    </submittedName>
</protein>
<dbReference type="Gene3D" id="3.40.190.10">
    <property type="entry name" value="Periplasmic binding protein-like II"/>
    <property type="match status" value="1"/>
</dbReference>
<gene>
    <name evidence="3" type="ORF">CR159_10880</name>
</gene>
<keyword evidence="2" id="KW-0732">Signal</keyword>
<dbReference type="Gene3D" id="3.40.190.150">
    <property type="entry name" value="Bordetella uptake gene, domain 1"/>
    <property type="match status" value="1"/>
</dbReference>
<name>A0A2N4U442_9BURK</name>
<evidence type="ECO:0000313" key="4">
    <source>
        <dbReference type="Proteomes" id="UP000234190"/>
    </source>
</evidence>
<dbReference type="InterPro" id="IPR042100">
    <property type="entry name" value="Bug_dom1"/>
</dbReference>
<feature type="signal peptide" evidence="2">
    <location>
        <begin position="1"/>
        <end position="28"/>
    </location>
</feature>
<reference evidence="3 4" key="1">
    <citation type="submission" date="2017-10" db="EMBL/GenBank/DDBJ databases">
        <title>Two draft genome sequences of Pusillimonas sp. strains isolated from a nitrate- and radionuclide-contaminated groundwater in Russia.</title>
        <authorList>
            <person name="Grouzdev D.S."/>
            <person name="Tourova T.P."/>
            <person name="Goeva M.A."/>
            <person name="Babich T.L."/>
            <person name="Sokolova D.S."/>
            <person name="Abdullin R."/>
            <person name="Poltaraus A.B."/>
            <person name="Toshchakov S.V."/>
            <person name="Nazina T.N."/>
        </authorList>
    </citation>
    <scope>NUCLEOTIDE SEQUENCE [LARGE SCALE GENOMIC DNA]</scope>
    <source>
        <strain evidence="3 4">JR1/69-3-13</strain>
    </source>
</reference>
<organism evidence="3 4">
    <name type="scientific">Pollutimonas subterranea</name>
    <dbReference type="NCBI Taxonomy" id="2045210"/>
    <lineage>
        <taxon>Bacteria</taxon>
        <taxon>Pseudomonadati</taxon>
        <taxon>Pseudomonadota</taxon>
        <taxon>Betaproteobacteria</taxon>
        <taxon>Burkholderiales</taxon>
        <taxon>Alcaligenaceae</taxon>
        <taxon>Pollutimonas</taxon>
    </lineage>
</organism>
<dbReference type="CDD" id="cd07012">
    <property type="entry name" value="PBP2_Bug_TTT"/>
    <property type="match status" value="1"/>
</dbReference>
<dbReference type="AlphaFoldDB" id="A0A2N4U442"/>
<comment type="similarity">
    <text evidence="1">Belongs to the UPF0065 (bug) family.</text>
</comment>
<dbReference type="InterPro" id="IPR005064">
    <property type="entry name" value="BUG"/>
</dbReference>
<dbReference type="PROSITE" id="PS51318">
    <property type="entry name" value="TAT"/>
    <property type="match status" value="1"/>
</dbReference>
<dbReference type="PANTHER" id="PTHR42928">
    <property type="entry name" value="TRICARBOXYLATE-BINDING PROTEIN"/>
    <property type="match status" value="1"/>
</dbReference>
<dbReference type="Proteomes" id="UP000234190">
    <property type="component" value="Unassembled WGS sequence"/>
</dbReference>
<dbReference type="Pfam" id="PF03401">
    <property type="entry name" value="TctC"/>
    <property type="match status" value="1"/>
</dbReference>
<dbReference type="OrthoDB" id="8678477at2"/>
<evidence type="ECO:0000256" key="2">
    <source>
        <dbReference type="SAM" id="SignalP"/>
    </source>
</evidence>
<comment type="caution">
    <text evidence="3">The sequence shown here is derived from an EMBL/GenBank/DDBJ whole genome shotgun (WGS) entry which is preliminary data.</text>
</comment>
<dbReference type="PANTHER" id="PTHR42928:SF5">
    <property type="entry name" value="BLR1237 PROTEIN"/>
    <property type="match status" value="1"/>
</dbReference>
<dbReference type="SUPFAM" id="SSF53850">
    <property type="entry name" value="Periplasmic binding protein-like II"/>
    <property type="match status" value="1"/>
</dbReference>
<dbReference type="PIRSF" id="PIRSF017082">
    <property type="entry name" value="YflP"/>
    <property type="match status" value="1"/>
</dbReference>
<evidence type="ECO:0000313" key="3">
    <source>
        <dbReference type="EMBL" id="PLC49790.1"/>
    </source>
</evidence>
<keyword evidence="4" id="KW-1185">Reference proteome</keyword>